<reference evidence="6 7" key="1">
    <citation type="submission" date="2018-06" db="EMBL/GenBank/DDBJ databases">
        <title>Complete genome of Desulfovibrio marinus P48SEP.</title>
        <authorList>
            <person name="Crispim J.S."/>
            <person name="Vidigal P.M.P."/>
            <person name="Silva L.C.F."/>
            <person name="Araujo L.C."/>
            <person name="Laguardia C.N."/>
            <person name="Dias R.S."/>
            <person name="Sousa M.P."/>
            <person name="Paula S.O."/>
            <person name="Silva C."/>
        </authorList>
    </citation>
    <scope>NUCLEOTIDE SEQUENCE [LARGE SCALE GENOMIC DNA]</scope>
    <source>
        <strain evidence="6 7">P48SEP</strain>
    </source>
</reference>
<evidence type="ECO:0000256" key="1">
    <source>
        <dbReference type="ARBA" id="ARBA00005568"/>
    </source>
</evidence>
<dbReference type="EMBL" id="QMIF01000011">
    <property type="protein sequence ID" value="TVM32247.1"/>
    <property type="molecule type" value="Genomic_DNA"/>
</dbReference>
<dbReference type="Proteomes" id="UP000503251">
    <property type="component" value="Chromosome"/>
</dbReference>
<dbReference type="EMBL" id="CP039543">
    <property type="protein sequence ID" value="QJT10298.1"/>
    <property type="molecule type" value="Genomic_DNA"/>
</dbReference>
<dbReference type="PANTHER" id="PTHR30502">
    <property type="entry name" value="2-KETO-3-DEOXY-L-RHAMNONATE ALDOLASE"/>
    <property type="match status" value="1"/>
</dbReference>
<sequence>MLEKKALKEKLKKGPVFGSFINIAASCIPQVLSNAGMDFGIIDLEHAGIDDSLAEAMLAEGDACGLSLIIRPRMLNRAYIMRALDQGACGVEVPQIDTVEEAELAVKYGKYPPAGARGVAPTRATGFGKNFESYLKTANDDLLTIVHCETKAFLDILPDAVKVPGLDCIFLGPYDLSVSLGYPGELDHPVVKEAIAHFANICNEAGMCTGTYVRNEEDAKLRISQGFKFIAYAVDLVVLTERYKTFMAAM</sequence>
<keyword evidence="3" id="KW-0456">Lyase</keyword>
<organism evidence="6 7">
    <name type="scientific">Oceanidesulfovibrio marinus</name>
    <dbReference type="NCBI Taxonomy" id="370038"/>
    <lineage>
        <taxon>Bacteria</taxon>
        <taxon>Pseudomonadati</taxon>
        <taxon>Thermodesulfobacteriota</taxon>
        <taxon>Desulfovibrionia</taxon>
        <taxon>Desulfovibrionales</taxon>
        <taxon>Desulfovibrionaceae</taxon>
        <taxon>Oceanidesulfovibrio</taxon>
    </lineage>
</organism>
<dbReference type="RefSeq" id="WP_144306260.1">
    <property type="nucleotide sequence ID" value="NZ_CP039543.1"/>
</dbReference>
<dbReference type="PANTHER" id="PTHR30502:SF0">
    <property type="entry name" value="PHOSPHOENOLPYRUVATE CARBOXYLASE FAMILY PROTEIN"/>
    <property type="match status" value="1"/>
</dbReference>
<dbReference type="InterPro" id="IPR015813">
    <property type="entry name" value="Pyrv/PenolPyrv_kinase-like_dom"/>
</dbReference>
<evidence type="ECO:0000313" key="8">
    <source>
        <dbReference type="Proteomes" id="UP000503251"/>
    </source>
</evidence>
<dbReference type="Gene3D" id="3.20.20.60">
    <property type="entry name" value="Phosphoenolpyruvate-binding domains"/>
    <property type="match status" value="1"/>
</dbReference>
<dbReference type="Proteomes" id="UP000434052">
    <property type="component" value="Unassembled WGS sequence"/>
</dbReference>
<dbReference type="AlphaFoldDB" id="A0A6P1ZD32"/>
<protein>
    <recommendedName>
        <fullName evidence="4">HpcH/HpaI aldolase/citrate lyase domain-containing protein</fullName>
    </recommendedName>
</protein>
<gene>
    <name evidence="6" type="ORF">DQK91_15300</name>
    <name evidence="5" type="ORF">E8L03_15775</name>
</gene>
<dbReference type="GO" id="GO:0016832">
    <property type="term" value="F:aldehyde-lyase activity"/>
    <property type="evidence" value="ECO:0007669"/>
    <property type="project" value="TreeGrafter"/>
</dbReference>
<dbReference type="PROSITE" id="PS51257">
    <property type="entry name" value="PROKAR_LIPOPROTEIN"/>
    <property type="match status" value="1"/>
</dbReference>
<keyword evidence="2" id="KW-0479">Metal-binding</keyword>
<dbReference type="InterPro" id="IPR050251">
    <property type="entry name" value="HpcH-HpaI_aldolase"/>
</dbReference>
<evidence type="ECO:0000256" key="2">
    <source>
        <dbReference type="ARBA" id="ARBA00022723"/>
    </source>
</evidence>
<evidence type="ECO:0000259" key="4">
    <source>
        <dbReference type="Pfam" id="PF03328"/>
    </source>
</evidence>
<dbReference type="Pfam" id="PF03328">
    <property type="entry name" value="HpcH_HpaI"/>
    <property type="match status" value="1"/>
</dbReference>
<feature type="domain" description="HpcH/HpaI aldolase/citrate lyase" evidence="4">
    <location>
        <begin position="20"/>
        <end position="238"/>
    </location>
</feature>
<dbReference type="InterPro" id="IPR005000">
    <property type="entry name" value="Aldolase/citrate-lyase_domain"/>
</dbReference>
<proteinExistence type="inferred from homology"/>
<evidence type="ECO:0000313" key="6">
    <source>
        <dbReference type="EMBL" id="TVM32247.1"/>
    </source>
</evidence>
<reference evidence="5 8" key="2">
    <citation type="submission" date="2019-04" db="EMBL/GenBank/DDBJ databases">
        <title>Isolation and culture of sulfate reducing bacteria from the cold seep of the South China Sea.</title>
        <authorList>
            <person name="Sun C."/>
            <person name="Liu R."/>
        </authorList>
    </citation>
    <scope>NUCLEOTIDE SEQUENCE [LARGE SCALE GENOMIC DNA]</scope>
    <source>
        <strain evidence="5 8">CS1</strain>
    </source>
</reference>
<comment type="similarity">
    <text evidence="1">Belongs to the HpcH/HpaI aldolase family.</text>
</comment>
<name>A0A6P1ZD32_9BACT</name>
<keyword evidence="8" id="KW-1185">Reference proteome</keyword>
<evidence type="ECO:0000313" key="7">
    <source>
        <dbReference type="Proteomes" id="UP000434052"/>
    </source>
</evidence>
<dbReference type="GO" id="GO:0005737">
    <property type="term" value="C:cytoplasm"/>
    <property type="evidence" value="ECO:0007669"/>
    <property type="project" value="TreeGrafter"/>
</dbReference>
<dbReference type="GO" id="GO:0046872">
    <property type="term" value="F:metal ion binding"/>
    <property type="evidence" value="ECO:0007669"/>
    <property type="project" value="UniProtKB-KW"/>
</dbReference>
<dbReference type="InterPro" id="IPR040442">
    <property type="entry name" value="Pyrv_kinase-like_dom_sf"/>
</dbReference>
<dbReference type="SUPFAM" id="SSF51621">
    <property type="entry name" value="Phosphoenolpyruvate/pyruvate domain"/>
    <property type="match status" value="1"/>
</dbReference>
<accession>A0A6P1ZD32</accession>
<dbReference type="OrthoDB" id="9802624at2"/>
<evidence type="ECO:0000313" key="5">
    <source>
        <dbReference type="EMBL" id="QJT10298.1"/>
    </source>
</evidence>
<evidence type="ECO:0000256" key="3">
    <source>
        <dbReference type="ARBA" id="ARBA00023239"/>
    </source>
</evidence>